<feature type="region of interest" description="G-domain" evidence="8">
    <location>
        <begin position="202"/>
        <end position="350"/>
    </location>
</feature>
<evidence type="ECO:0000256" key="7">
    <source>
        <dbReference type="ARBA" id="ARBA00025162"/>
    </source>
</evidence>
<feature type="coiled-coil region" evidence="10">
    <location>
        <begin position="43"/>
        <end position="99"/>
    </location>
</feature>
<comment type="subcellular location">
    <subcellularLocation>
        <location evidence="8">Cytoplasm</location>
    </subcellularLocation>
</comment>
<dbReference type="InterPro" id="IPR044145">
    <property type="entry name" value="IF2_II"/>
</dbReference>
<keyword evidence="6 8" id="KW-0342">GTP-binding</keyword>
<dbReference type="PANTHER" id="PTHR43381:SF5">
    <property type="entry name" value="TR-TYPE G DOMAIN-CONTAINING PROTEIN"/>
    <property type="match status" value="1"/>
</dbReference>
<evidence type="ECO:0000256" key="8">
    <source>
        <dbReference type="HAMAP-Rule" id="MF_00100"/>
    </source>
</evidence>
<evidence type="ECO:0000256" key="1">
    <source>
        <dbReference type="ARBA" id="ARBA00007733"/>
    </source>
</evidence>
<dbReference type="GO" id="GO:0003743">
    <property type="term" value="F:translation initiation factor activity"/>
    <property type="evidence" value="ECO:0007669"/>
    <property type="project" value="UniProtKB-UniRule"/>
</dbReference>
<evidence type="ECO:0000256" key="9">
    <source>
        <dbReference type="RuleBase" id="RU000644"/>
    </source>
</evidence>
<evidence type="ECO:0000256" key="3">
    <source>
        <dbReference type="ARBA" id="ARBA00022540"/>
    </source>
</evidence>
<accession>A0A235BT83</accession>
<keyword evidence="3 8" id="KW-0396">Initiation factor</keyword>
<dbReference type="CDD" id="cd03692">
    <property type="entry name" value="mtIF2_IVc"/>
    <property type="match status" value="1"/>
</dbReference>
<dbReference type="GO" id="GO:0003924">
    <property type="term" value="F:GTPase activity"/>
    <property type="evidence" value="ECO:0007669"/>
    <property type="project" value="UniProtKB-UniRule"/>
</dbReference>
<dbReference type="InterPro" id="IPR023115">
    <property type="entry name" value="TIF_IF2_dom3"/>
</dbReference>
<dbReference type="InterPro" id="IPR053905">
    <property type="entry name" value="EF-G-like_DII"/>
</dbReference>
<reference evidence="12 13" key="1">
    <citation type="submission" date="2017-07" db="EMBL/GenBank/DDBJ databases">
        <title>Recovery of genomes from metagenomes via a dereplication, aggregation, and scoring strategy.</title>
        <authorList>
            <person name="Sieber C.M."/>
            <person name="Probst A.J."/>
            <person name="Sharrar A."/>
            <person name="Thomas B.C."/>
            <person name="Hess M."/>
            <person name="Tringe S.G."/>
            <person name="Banfield J.F."/>
        </authorList>
    </citation>
    <scope>NUCLEOTIDE SEQUENCE [LARGE SCALE GENOMIC DNA]</scope>
    <source>
        <strain evidence="12">JGI_Cruoil_03_44_89</strain>
    </source>
</reference>
<dbReference type="InterPro" id="IPR000795">
    <property type="entry name" value="T_Tr_GTP-bd_dom"/>
</dbReference>
<evidence type="ECO:0000256" key="5">
    <source>
        <dbReference type="ARBA" id="ARBA00022917"/>
    </source>
</evidence>
<dbReference type="GO" id="GO:0005525">
    <property type="term" value="F:GTP binding"/>
    <property type="evidence" value="ECO:0007669"/>
    <property type="project" value="UniProtKB-KW"/>
</dbReference>
<proteinExistence type="inferred from homology"/>
<dbReference type="PANTHER" id="PTHR43381">
    <property type="entry name" value="TRANSLATION INITIATION FACTOR IF-2-RELATED"/>
    <property type="match status" value="1"/>
</dbReference>
<dbReference type="Gene3D" id="3.40.50.300">
    <property type="entry name" value="P-loop containing nucleotide triphosphate hydrolases"/>
    <property type="match status" value="1"/>
</dbReference>
<evidence type="ECO:0000256" key="2">
    <source>
        <dbReference type="ARBA" id="ARBA00020675"/>
    </source>
</evidence>
<gene>
    <name evidence="8" type="primary">infB</name>
    <name evidence="12" type="ORF">CH333_05165</name>
</gene>
<comment type="caution">
    <text evidence="12">The sequence shown here is derived from an EMBL/GenBank/DDBJ whole genome shotgun (WGS) entry which is preliminary data.</text>
</comment>
<feature type="binding site" evidence="8">
    <location>
        <begin position="308"/>
        <end position="311"/>
    </location>
    <ligand>
        <name>GTP</name>
        <dbReference type="ChEBI" id="CHEBI:37565"/>
    </ligand>
</feature>
<dbReference type="Pfam" id="PF04760">
    <property type="entry name" value="IF2_N"/>
    <property type="match status" value="2"/>
</dbReference>
<evidence type="ECO:0000259" key="11">
    <source>
        <dbReference type="PROSITE" id="PS51722"/>
    </source>
</evidence>
<evidence type="ECO:0000313" key="13">
    <source>
        <dbReference type="Proteomes" id="UP000215215"/>
    </source>
</evidence>
<dbReference type="InterPro" id="IPR005225">
    <property type="entry name" value="Small_GTP-bd"/>
</dbReference>
<dbReference type="CDD" id="cd01887">
    <property type="entry name" value="IF2_eIF5B"/>
    <property type="match status" value="1"/>
</dbReference>
<dbReference type="Pfam" id="PF22042">
    <property type="entry name" value="EF-G_D2"/>
    <property type="match status" value="1"/>
</dbReference>
<dbReference type="Proteomes" id="UP000215215">
    <property type="component" value="Unassembled WGS sequence"/>
</dbReference>
<dbReference type="Gene3D" id="2.40.30.10">
    <property type="entry name" value="Translation factors"/>
    <property type="match status" value="2"/>
</dbReference>
<dbReference type="PROSITE" id="PS51722">
    <property type="entry name" value="G_TR_2"/>
    <property type="match status" value="1"/>
</dbReference>
<dbReference type="Gene3D" id="3.40.50.10050">
    <property type="entry name" value="Translation initiation factor IF- 2, domain 3"/>
    <property type="match status" value="1"/>
</dbReference>
<dbReference type="InterPro" id="IPR036925">
    <property type="entry name" value="TIF_IF2_dom3_sf"/>
</dbReference>
<name>A0A235BT83_UNCW3</name>
<dbReference type="FunFam" id="3.40.50.300:FF:000019">
    <property type="entry name" value="Translation initiation factor IF-2"/>
    <property type="match status" value="1"/>
</dbReference>
<organism evidence="12 13">
    <name type="scientific">candidate division WOR-3 bacterium JGI_Cruoil_03_44_89</name>
    <dbReference type="NCBI Taxonomy" id="1973748"/>
    <lineage>
        <taxon>Bacteria</taxon>
        <taxon>Bacteria division WOR-3</taxon>
    </lineage>
</organism>
<dbReference type="FunFam" id="3.40.50.10050:FF:000001">
    <property type="entry name" value="Translation initiation factor IF-2"/>
    <property type="match status" value="1"/>
</dbReference>
<keyword evidence="8" id="KW-0963">Cytoplasm</keyword>
<dbReference type="GO" id="GO:0005829">
    <property type="term" value="C:cytosol"/>
    <property type="evidence" value="ECO:0007669"/>
    <property type="project" value="TreeGrafter"/>
</dbReference>
<dbReference type="CDD" id="cd03702">
    <property type="entry name" value="IF2_mtIF2_II"/>
    <property type="match status" value="1"/>
</dbReference>
<protein>
    <recommendedName>
        <fullName evidence="2 8">Translation initiation factor IF-2</fullName>
    </recommendedName>
</protein>
<evidence type="ECO:0000313" key="12">
    <source>
        <dbReference type="EMBL" id="OYD15683.1"/>
    </source>
</evidence>
<dbReference type="SUPFAM" id="SSF52540">
    <property type="entry name" value="P-loop containing nucleoside triphosphate hydrolases"/>
    <property type="match status" value="1"/>
</dbReference>
<dbReference type="SUPFAM" id="SSF50447">
    <property type="entry name" value="Translation proteins"/>
    <property type="match status" value="2"/>
</dbReference>
<comment type="similarity">
    <text evidence="1 8 9">Belongs to the TRAFAC class translation factor GTPase superfamily. Classic translation factor GTPase family. IF-2 subfamily.</text>
</comment>
<sequence length="699" mass="77393">MNEHRVHEVAKELNLSSEALIHLMRQLGFKVRGYMSVVTSEMLDKVKGKMDEDKRNIKKKDREKEKLRRVKKRKIEKRLKRAEEKKRAATKVKETLTKIKAGEQKTRKRVKLERAETKPEKEAKKIQLPELVSVEELAKLLSVSPLTLIGKCLELGLMVTINQRLDYETASMIASEYNYDTELISYYEEVTEEKEEEIERAPVVTVMGHVDHGKTTLLDYMRKTNVVAGEKGGITQHIGASVITHTGKKITFLDTPGHEAFTAMRARGAQVTDVILIVIAADDGVMPQTAEAIDHARDANVPIMVAINKIDLETARPDRVKQQLAQHNLLLEEMGGDVPAVMVSAKTGEGVDELLDSLLLITEMKELHAPCKGRAKGYIIEARLDRYKGTVATVLITGGLLKKGDSFVAGTTHGKVRAMYDEFNKVVEEALPSAPVMVLGFEHIPSVGDKFVVMGDDRTAREIARKRQLAKREMAAHPPVVRTLQSIQDKIQKGEAKELKIIIKGDAGGSVEALSDSLRELSTDETKITVVHSGVGEITESDVLLASVSGAIIVGYHIGAPSNVGTIAKHEGVEIRLYDVIYRALEDIKLALVGLLEPEYEERLIGEADIRQVFTIPKIGKIAGCYVKEGKVVKNAPVKIVRNSSVMGEGKIISLRRVKNAVNEALAGFECGIGFENIEDFLAGDVVQVYEVIEKKREI</sequence>
<dbReference type="NCBIfam" id="TIGR00487">
    <property type="entry name" value="IF-2"/>
    <property type="match status" value="1"/>
</dbReference>
<dbReference type="FunFam" id="2.40.30.10:FF:000054">
    <property type="entry name" value="Translation initiation factor IF-2"/>
    <property type="match status" value="1"/>
</dbReference>
<feature type="binding site" evidence="8">
    <location>
        <begin position="254"/>
        <end position="258"/>
    </location>
    <ligand>
        <name>GTP</name>
        <dbReference type="ChEBI" id="CHEBI:37565"/>
    </ligand>
</feature>
<dbReference type="InterPro" id="IPR009000">
    <property type="entry name" value="Transl_B-barrel_sf"/>
</dbReference>
<keyword evidence="5 8" id="KW-0648">Protein biosynthesis</keyword>
<evidence type="ECO:0000256" key="4">
    <source>
        <dbReference type="ARBA" id="ARBA00022741"/>
    </source>
</evidence>
<keyword evidence="4 8" id="KW-0547">Nucleotide-binding</keyword>
<keyword evidence="10" id="KW-0175">Coiled coil</keyword>
<feature type="domain" description="Tr-type G" evidence="11">
    <location>
        <begin position="199"/>
        <end position="368"/>
    </location>
</feature>
<dbReference type="AlphaFoldDB" id="A0A235BT83"/>
<comment type="function">
    <text evidence="7 8 9">One of the essential components for the initiation of protein synthesis. Protects formylmethionyl-tRNA from spontaneous hydrolysis and promotes its binding to the 30S ribosomal subunits. Also involved in the hydrolysis of GTP during the formation of the 70S ribosomal complex.</text>
</comment>
<dbReference type="InterPro" id="IPR027417">
    <property type="entry name" value="P-loop_NTPase"/>
</dbReference>
<dbReference type="InterPro" id="IPR006847">
    <property type="entry name" value="IF2_N"/>
</dbReference>
<dbReference type="SUPFAM" id="SSF52156">
    <property type="entry name" value="Initiation factor IF2/eIF5b, domain 3"/>
    <property type="match status" value="1"/>
</dbReference>
<dbReference type="Pfam" id="PF00009">
    <property type="entry name" value="GTP_EFTU"/>
    <property type="match status" value="1"/>
</dbReference>
<dbReference type="Pfam" id="PF11987">
    <property type="entry name" value="IF-2"/>
    <property type="match status" value="1"/>
</dbReference>
<dbReference type="FunFam" id="2.40.30.10:FF:000008">
    <property type="entry name" value="Translation initiation factor IF-2"/>
    <property type="match status" value="1"/>
</dbReference>
<dbReference type="EMBL" id="NOZQ01000107">
    <property type="protein sequence ID" value="OYD15683.1"/>
    <property type="molecule type" value="Genomic_DNA"/>
</dbReference>
<dbReference type="HAMAP" id="MF_00100_B">
    <property type="entry name" value="IF_2_B"/>
    <property type="match status" value="1"/>
</dbReference>
<evidence type="ECO:0000256" key="10">
    <source>
        <dbReference type="SAM" id="Coils"/>
    </source>
</evidence>
<dbReference type="InterPro" id="IPR015760">
    <property type="entry name" value="TIF_IF2"/>
</dbReference>
<dbReference type="InterPro" id="IPR000178">
    <property type="entry name" value="TF_IF2_bacterial-like"/>
</dbReference>
<evidence type="ECO:0000256" key="6">
    <source>
        <dbReference type="ARBA" id="ARBA00023134"/>
    </source>
</evidence>
<dbReference type="Gene3D" id="1.10.10.2480">
    <property type="match status" value="1"/>
</dbReference>
<dbReference type="NCBIfam" id="TIGR00231">
    <property type="entry name" value="small_GTP"/>
    <property type="match status" value="1"/>
</dbReference>
<feature type="binding site" evidence="8">
    <location>
        <begin position="208"/>
        <end position="215"/>
    </location>
    <ligand>
        <name>GTP</name>
        <dbReference type="ChEBI" id="CHEBI:37565"/>
    </ligand>
</feature>